<reference evidence="3 4" key="1">
    <citation type="journal article" date="2019" name="Int. J. Syst. Evol. Microbiol.">
        <title>The Global Catalogue of Microorganisms (GCM) 10K type strain sequencing project: providing services to taxonomists for standard genome sequencing and annotation.</title>
        <authorList>
            <consortium name="The Broad Institute Genomics Platform"/>
            <consortium name="The Broad Institute Genome Sequencing Center for Infectious Disease"/>
            <person name="Wu L."/>
            <person name="Ma J."/>
        </authorList>
    </citation>
    <scope>NUCLEOTIDE SEQUENCE [LARGE SCALE GENOMIC DNA]</scope>
    <source>
        <strain evidence="3 4">JCM 9383</strain>
    </source>
</reference>
<evidence type="ECO:0000313" key="4">
    <source>
        <dbReference type="Proteomes" id="UP001500979"/>
    </source>
</evidence>
<keyword evidence="4" id="KW-1185">Reference proteome</keyword>
<comment type="caution">
    <text evidence="3">The sequence shown here is derived from an EMBL/GenBank/DDBJ whole genome shotgun (WGS) entry which is preliminary data.</text>
</comment>
<dbReference type="InterPro" id="IPR006311">
    <property type="entry name" value="TAT_signal"/>
</dbReference>
<proteinExistence type="predicted"/>
<dbReference type="PANTHER" id="PTHR43108:SF8">
    <property type="entry name" value="SD21168P"/>
    <property type="match status" value="1"/>
</dbReference>
<dbReference type="RefSeq" id="WP_344681028.1">
    <property type="nucleotide sequence ID" value="NZ_BAAAUX010000014.1"/>
</dbReference>
<accession>A0ABN3VEJ7</accession>
<dbReference type="Gene3D" id="3.40.720.10">
    <property type="entry name" value="Alkaline Phosphatase, subunit A"/>
    <property type="match status" value="1"/>
</dbReference>
<evidence type="ECO:0000259" key="2">
    <source>
        <dbReference type="Pfam" id="PF00884"/>
    </source>
</evidence>
<dbReference type="SUPFAM" id="SSF53649">
    <property type="entry name" value="Alkaline phosphatase-like"/>
    <property type="match status" value="1"/>
</dbReference>
<dbReference type="Pfam" id="PF00884">
    <property type="entry name" value="Sulfatase"/>
    <property type="match status" value="1"/>
</dbReference>
<dbReference type="Proteomes" id="UP001500979">
    <property type="component" value="Unassembled WGS sequence"/>
</dbReference>
<gene>
    <name evidence="3" type="ORF">GCM10010470_35620</name>
</gene>
<evidence type="ECO:0000313" key="3">
    <source>
        <dbReference type="EMBL" id="GAA2797313.1"/>
    </source>
</evidence>
<dbReference type="PROSITE" id="PS51318">
    <property type="entry name" value="TAT"/>
    <property type="match status" value="1"/>
</dbReference>
<dbReference type="InterPro" id="IPR000917">
    <property type="entry name" value="Sulfatase_N"/>
</dbReference>
<dbReference type="EMBL" id="BAAAUX010000014">
    <property type="protein sequence ID" value="GAA2797313.1"/>
    <property type="molecule type" value="Genomic_DNA"/>
</dbReference>
<protein>
    <recommendedName>
        <fullName evidence="2">Sulfatase N-terminal domain-containing protein</fullName>
    </recommendedName>
</protein>
<name>A0ABN3VEJ7_9PSEU</name>
<organism evidence="3 4">
    <name type="scientific">Saccharopolyspora taberi</name>
    <dbReference type="NCBI Taxonomy" id="60895"/>
    <lineage>
        <taxon>Bacteria</taxon>
        <taxon>Bacillati</taxon>
        <taxon>Actinomycetota</taxon>
        <taxon>Actinomycetes</taxon>
        <taxon>Pseudonocardiales</taxon>
        <taxon>Pseudonocardiaceae</taxon>
        <taxon>Saccharopolyspora</taxon>
    </lineage>
</organism>
<sequence>MSDGTTGRHAEVSRRGVLKGSAVITTAAALPGVLGSAQAAAAGNRPNVLVIVTDDQPKETDWATKKTRDWLAGRGVEFTQAHSTTPLCAPSRSSIFSGRYAHNHGVRDNGHAYNLDQNTTVQRHLKQAGYRTGLFGKYLNSWQIADNPPHFEEWALLQPGYVDGTYNDNGTVRQIPGYTTDVIAERTLAFLDKSATDDRPWFAYVSPYAPHGPNTPEADYAETPVPEWEGRPSVPEPDRADKPVYVQNAANTPADGQAVRQRQLRTLLSVDDAVKAFHDKLAQLGQLENTLVIYVADNGFHWADHGLLGKAAPYRPAHEIPLYVSWPAGGLGSGASDDRIVGNIDIAPTILHAAGVQPDTPQDGRSLLSDFRRDHILTEWWKAGTNGPKDTWASYVGTDKQYVEYYDLHTDESGQEVGTGRVTFREYYDLAADPYQLTNKLYQATPEDEQRLGIPQLASRLAADRRS</sequence>
<feature type="region of interest" description="Disordered" evidence="1">
    <location>
        <begin position="212"/>
        <end position="236"/>
    </location>
</feature>
<dbReference type="InterPro" id="IPR017850">
    <property type="entry name" value="Alkaline_phosphatase_core_sf"/>
</dbReference>
<evidence type="ECO:0000256" key="1">
    <source>
        <dbReference type="SAM" id="MobiDB-lite"/>
    </source>
</evidence>
<dbReference type="PANTHER" id="PTHR43108">
    <property type="entry name" value="N-ACETYLGLUCOSAMINE-6-SULFATASE FAMILY MEMBER"/>
    <property type="match status" value="1"/>
</dbReference>
<feature type="domain" description="Sulfatase N-terminal" evidence="2">
    <location>
        <begin position="46"/>
        <end position="356"/>
    </location>
</feature>
<dbReference type="CDD" id="cd16147">
    <property type="entry name" value="G6S"/>
    <property type="match status" value="1"/>
</dbReference>